<evidence type="ECO:0000313" key="2">
    <source>
        <dbReference type="EMBL" id="CAK9204938.1"/>
    </source>
</evidence>
<evidence type="ECO:0000256" key="1">
    <source>
        <dbReference type="SAM" id="MobiDB-lite"/>
    </source>
</evidence>
<reference evidence="2" key="1">
    <citation type="submission" date="2024-02" db="EMBL/GenBank/DDBJ databases">
        <authorList>
            <consortium name="ELIXIR-Norway"/>
            <consortium name="Elixir Norway"/>
        </authorList>
    </citation>
    <scope>NUCLEOTIDE SEQUENCE</scope>
</reference>
<keyword evidence="3" id="KW-1185">Reference proteome</keyword>
<dbReference type="Proteomes" id="UP001497512">
    <property type="component" value="Chromosome 14"/>
</dbReference>
<dbReference type="EMBL" id="OZ019906">
    <property type="protein sequence ID" value="CAK9204938.1"/>
    <property type="molecule type" value="Genomic_DNA"/>
</dbReference>
<feature type="region of interest" description="Disordered" evidence="1">
    <location>
        <begin position="1"/>
        <end position="25"/>
    </location>
</feature>
<gene>
    <name evidence="2" type="ORF">CSSPTR1EN2_LOCUS7636</name>
</gene>
<dbReference type="PANTHER" id="PTHR37203">
    <property type="match status" value="1"/>
</dbReference>
<evidence type="ECO:0000313" key="3">
    <source>
        <dbReference type="Proteomes" id="UP001497512"/>
    </source>
</evidence>
<sequence>MRSHNLQALGGSPPPTLPPGHHHHHHARGLLLLDQTSSPWTVAAAHSQFVIWRLPVRQSCIPAVSQNCKDAKKFNQLQSSLFGVKLRLYNGEIKPQMQHTCARGAKPSGMGAVSAAFDPELHMVLELASDAELSDLCNILYGKSLLSPLLKSVAPGDGSNRGSIEEAMNEQQHGGRDALMDRLESRFLFLAADAKATLSGRRPTYRDVLLQVRKKLQVPCSITFSTEDMEAEIFLHLLQEYSSKPQNQPQKKRRVPYMESVESARAGKWHGNLVTAIRLGSQELLSVALKGGSAVTMSTLQGIVSKQLSGKVLVETARYQLAKEAFVKGGQAVTTKLESQVAMLAAKQGLVGAAARYMTMRSTMMMLGPLLWGTFLADVVIRSLGTDYARVIRAIFAFAQIRLTHTYGWTYSEQSR</sequence>
<organism evidence="2 3">
    <name type="scientific">Sphagnum troendelagicum</name>
    <dbReference type="NCBI Taxonomy" id="128251"/>
    <lineage>
        <taxon>Eukaryota</taxon>
        <taxon>Viridiplantae</taxon>
        <taxon>Streptophyta</taxon>
        <taxon>Embryophyta</taxon>
        <taxon>Bryophyta</taxon>
        <taxon>Sphagnophytina</taxon>
        <taxon>Sphagnopsida</taxon>
        <taxon>Sphagnales</taxon>
        <taxon>Sphagnaceae</taxon>
        <taxon>Sphagnum</taxon>
    </lineage>
</organism>
<name>A0ABP0TTY1_9BRYO</name>
<accession>A0ABP0TTY1</accession>
<dbReference type="PANTHER" id="PTHR37203:SF3">
    <property type="entry name" value="SLR0975 PROTEIN"/>
    <property type="match status" value="1"/>
</dbReference>
<proteinExistence type="predicted"/>
<protein>
    <submittedName>
        <fullName evidence="2">Uncharacterized protein</fullName>
    </submittedName>
</protein>